<reference evidence="2" key="1">
    <citation type="journal article" date="2015" name="BMC Genomics">
        <title>Genomic and transcriptomic analysis of the endophytic fungus Pestalotiopsis fici reveals its lifestyle and high potential for synthesis of natural products.</title>
        <authorList>
            <person name="Wang X."/>
            <person name="Zhang X."/>
            <person name="Liu L."/>
            <person name="Xiang M."/>
            <person name="Wang W."/>
            <person name="Sun X."/>
            <person name="Che Y."/>
            <person name="Guo L."/>
            <person name="Liu G."/>
            <person name="Guo L."/>
            <person name="Wang C."/>
            <person name="Yin W.B."/>
            <person name="Stadler M."/>
            <person name="Zhang X."/>
            <person name="Liu X."/>
        </authorList>
    </citation>
    <scope>NUCLEOTIDE SEQUENCE [LARGE SCALE GENOMIC DNA]</scope>
    <source>
        <strain evidence="2">W106-1 / CGMCC3.15140</strain>
    </source>
</reference>
<name>W3XLV7_PESFW</name>
<proteinExistence type="predicted"/>
<evidence type="ECO:0000313" key="1">
    <source>
        <dbReference type="EMBL" id="ETS86462.1"/>
    </source>
</evidence>
<protein>
    <submittedName>
        <fullName evidence="1">Uncharacterized protein</fullName>
    </submittedName>
</protein>
<dbReference type="InParanoid" id="W3XLV7"/>
<sequence length="275" mass="31082">MPPSLRTRTSNRTTLTLPGPAQATFTFLPDENKVKVTIPPTSTWSMRAHWHDRPELCEDISILPGGYFQIYRSTGVYANYTTSGIHGLSVKLRPGERCGWGFRSASSQVRNADLEVLISQHLSKATEEAWRNIVSATLDAELWPELASTPLPLKVSLRLLRKTPFVGQRMWTRIVRAVLWMQILLICQRHELDIWLGELGICWFWAAWRNEVAPEWAQSIEWNSAEWLTWLVMLVVGALGRGVLGLKDGYDEYYRGTGTNAASAGFGDEKFGNNC</sequence>
<evidence type="ECO:0000313" key="2">
    <source>
        <dbReference type="Proteomes" id="UP000030651"/>
    </source>
</evidence>
<dbReference type="Proteomes" id="UP000030651">
    <property type="component" value="Unassembled WGS sequence"/>
</dbReference>
<accession>W3XLV7</accession>
<dbReference type="OrthoDB" id="5372385at2759"/>
<gene>
    <name evidence="1" type="ORF">PFICI_00290</name>
</gene>
<dbReference type="AlphaFoldDB" id="W3XLV7"/>
<keyword evidence="2" id="KW-1185">Reference proteome</keyword>
<dbReference type="KEGG" id="pfy:PFICI_00290"/>
<dbReference type="OMA" id="RVPEWAY"/>
<organism evidence="1 2">
    <name type="scientific">Pestalotiopsis fici (strain W106-1 / CGMCC3.15140)</name>
    <dbReference type="NCBI Taxonomy" id="1229662"/>
    <lineage>
        <taxon>Eukaryota</taxon>
        <taxon>Fungi</taxon>
        <taxon>Dikarya</taxon>
        <taxon>Ascomycota</taxon>
        <taxon>Pezizomycotina</taxon>
        <taxon>Sordariomycetes</taxon>
        <taxon>Xylariomycetidae</taxon>
        <taxon>Amphisphaeriales</taxon>
        <taxon>Sporocadaceae</taxon>
        <taxon>Pestalotiopsis</taxon>
    </lineage>
</organism>
<dbReference type="GeneID" id="19265303"/>
<dbReference type="EMBL" id="KI912109">
    <property type="protein sequence ID" value="ETS86462.1"/>
    <property type="molecule type" value="Genomic_DNA"/>
</dbReference>
<dbReference type="HOGENOM" id="CLU_994431_0_0_1"/>
<dbReference type="RefSeq" id="XP_007827062.1">
    <property type="nucleotide sequence ID" value="XM_007828871.1"/>
</dbReference>